<proteinExistence type="predicted"/>
<evidence type="ECO:0000313" key="2">
    <source>
        <dbReference type="Proteomes" id="UP000887013"/>
    </source>
</evidence>
<protein>
    <submittedName>
        <fullName evidence="1">Uncharacterized protein</fullName>
    </submittedName>
</protein>
<gene>
    <name evidence="1" type="ORF">NPIL_645721</name>
</gene>
<dbReference type="AlphaFoldDB" id="A0A8X6TTU3"/>
<reference evidence="1" key="1">
    <citation type="submission" date="2020-08" db="EMBL/GenBank/DDBJ databases">
        <title>Multicomponent nature underlies the extraordinary mechanical properties of spider dragline silk.</title>
        <authorList>
            <person name="Kono N."/>
            <person name="Nakamura H."/>
            <person name="Mori M."/>
            <person name="Yoshida Y."/>
            <person name="Ohtoshi R."/>
            <person name="Malay A.D."/>
            <person name="Moran D.A.P."/>
            <person name="Tomita M."/>
            <person name="Numata K."/>
            <person name="Arakawa K."/>
        </authorList>
    </citation>
    <scope>NUCLEOTIDE SEQUENCE</scope>
</reference>
<dbReference type="Proteomes" id="UP000887013">
    <property type="component" value="Unassembled WGS sequence"/>
</dbReference>
<evidence type="ECO:0000313" key="1">
    <source>
        <dbReference type="EMBL" id="GFT46186.1"/>
    </source>
</evidence>
<sequence>MRHYEFTSTTVRILKAAALHLRKLETNFSELRKLWIKNGCKNSEENTNCRKGIGWSLCCSSDNPAYLTTTRESAGKILSCTLWWSGPAWLFLPILSWPCRDLQYSLEGVWDADMVGRKQRTTQVNSMMANSGGETSLLLLLNVNEFSELGRLLHITA</sequence>
<accession>A0A8X6TTU3</accession>
<comment type="caution">
    <text evidence="1">The sequence shown here is derived from an EMBL/GenBank/DDBJ whole genome shotgun (WGS) entry which is preliminary data.</text>
</comment>
<organism evidence="1 2">
    <name type="scientific">Nephila pilipes</name>
    <name type="common">Giant wood spider</name>
    <name type="synonym">Nephila maculata</name>
    <dbReference type="NCBI Taxonomy" id="299642"/>
    <lineage>
        <taxon>Eukaryota</taxon>
        <taxon>Metazoa</taxon>
        <taxon>Ecdysozoa</taxon>
        <taxon>Arthropoda</taxon>
        <taxon>Chelicerata</taxon>
        <taxon>Arachnida</taxon>
        <taxon>Araneae</taxon>
        <taxon>Araneomorphae</taxon>
        <taxon>Entelegynae</taxon>
        <taxon>Araneoidea</taxon>
        <taxon>Nephilidae</taxon>
        <taxon>Nephila</taxon>
    </lineage>
</organism>
<dbReference type="EMBL" id="BMAW01015920">
    <property type="protein sequence ID" value="GFT46186.1"/>
    <property type="molecule type" value="Genomic_DNA"/>
</dbReference>
<dbReference type="OrthoDB" id="6776697at2759"/>
<keyword evidence="2" id="KW-1185">Reference proteome</keyword>
<name>A0A8X6TTU3_NEPPI</name>